<dbReference type="PANTHER" id="PTHR45803:SF5">
    <property type="entry name" value="SOX100B"/>
    <property type="match status" value="1"/>
</dbReference>
<evidence type="ECO:0000256" key="2">
    <source>
        <dbReference type="ARBA" id="ARBA00023015"/>
    </source>
</evidence>
<accession>A0ABD0YDS6</accession>
<feature type="compositionally biased region" description="Basic and acidic residues" evidence="6">
    <location>
        <begin position="1"/>
        <end position="34"/>
    </location>
</feature>
<dbReference type="AlphaFoldDB" id="A0ABD0YDS6"/>
<dbReference type="EMBL" id="JBFDAA010000009">
    <property type="protein sequence ID" value="KAL1129407.1"/>
    <property type="molecule type" value="Genomic_DNA"/>
</dbReference>
<feature type="region of interest" description="Disordered" evidence="6">
    <location>
        <begin position="1"/>
        <end position="131"/>
    </location>
</feature>
<dbReference type="InterPro" id="IPR050917">
    <property type="entry name" value="SOX_TF"/>
</dbReference>
<evidence type="ECO:0000256" key="1">
    <source>
        <dbReference type="ARBA" id="ARBA00004123"/>
    </source>
</evidence>
<protein>
    <submittedName>
        <fullName evidence="7">Uncharacterized protein</fullName>
    </submittedName>
</protein>
<keyword evidence="4" id="KW-0804">Transcription</keyword>
<comment type="subcellular location">
    <subcellularLocation>
        <location evidence="1">Nucleus</location>
    </subcellularLocation>
</comment>
<proteinExistence type="predicted"/>
<evidence type="ECO:0000256" key="4">
    <source>
        <dbReference type="ARBA" id="ARBA00023163"/>
    </source>
</evidence>
<dbReference type="PANTHER" id="PTHR45803">
    <property type="entry name" value="SOX100B"/>
    <property type="match status" value="1"/>
</dbReference>
<dbReference type="SUPFAM" id="SSF47095">
    <property type="entry name" value="HMG-box"/>
    <property type="match status" value="1"/>
</dbReference>
<evidence type="ECO:0000256" key="5">
    <source>
        <dbReference type="ARBA" id="ARBA00023242"/>
    </source>
</evidence>
<feature type="compositionally biased region" description="Polar residues" evidence="6">
    <location>
        <begin position="59"/>
        <end position="69"/>
    </location>
</feature>
<sequence length="298" mass="33603">MDIRLLGETDKKPFIEEAERLRVIHKREHPDYKYQPRRRKNGTGPGGGQTAGAAPQAANNSRRNGQVHATTTTTTGIVFRNALKQEECSRSSSSSGSEGGELAGPPTPPTTPNRAAPPRLPSIRPHHYPGAGMLTGEGLGEVNLELGRLEDQLEAMDDLEEADYGDLEQYLAPDNSPTNNFHQSALHHQWAQHTNPDQYYTAQPNDLIRYHELQTTKEAAQRNYGHLQPQHPQAQHPQQASTSQQYHHQQPPWTHHQYHPPSAGYHHSLPQMVQQSPYHHQYFQPQRPQEGTSWTNYS</sequence>
<evidence type="ECO:0000313" key="7">
    <source>
        <dbReference type="EMBL" id="KAL1129407.1"/>
    </source>
</evidence>
<keyword evidence="5" id="KW-0539">Nucleus</keyword>
<dbReference type="GO" id="GO:0003677">
    <property type="term" value="F:DNA binding"/>
    <property type="evidence" value="ECO:0007669"/>
    <property type="project" value="UniProtKB-KW"/>
</dbReference>
<feature type="compositionally biased region" description="Low complexity" evidence="6">
    <location>
        <begin position="228"/>
        <end position="245"/>
    </location>
</feature>
<evidence type="ECO:0000256" key="6">
    <source>
        <dbReference type="SAM" id="MobiDB-lite"/>
    </source>
</evidence>
<keyword evidence="3" id="KW-0238">DNA-binding</keyword>
<keyword evidence="8" id="KW-1185">Reference proteome</keyword>
<keyword evidence="2" id="KW-0805">Transcription regulation</keyword>
<dbReference type="Gene3D" id="1.10.30.10">
    <property type="entry name" value="High mobility group box domain"/>
    <property type="match status" value="1"/>
</dbReference>
<reference evidence="7 8" key="1">
    <citation type="submission" date="2024-07" db="EMBL/GenBank/DDBJ databases">
        <title>Chromosome-level genome assembly of the water stick insect Ranatra chinensis (Heteroptera: Nepidae).</title>
        <authorList>
            <person name="Liu X."/>
        </authorList>
    </citation>
    <scope>NUCLEOTIDE SEQUENCE [LARGE SCALE GENOMIC DNA]</scope>
    <source>
        <strain evidence="7">Cailab_2021Rc</strain>
        <tissue evidence="7">Muscle</tissue>
    </source>
</reference>
<dbReference type="InterPro" id="IPR036910">
    <property type="entry name" value="HMG_box_dom_sf"/>
</dbReference>
<evidence type="ECO:0000256" key="3">
    <source>
        <dbReference type="ARBA" id="ARBA00023125"/>
    </source>
</evidence>
<dbReference type="GO" id="GO:0005634">
    <property type="term" value="C:nucleus"/>
    <property type="evidence" value="ECO:0007669"/>
    <property type="project" value="UniProtKB-SubCell"/>
</dbReference>
<dbReference type="Proteomes" id="UP001558652">
    <property type="component" value="Unassembled WGS sequence"/>
</dbReference>
<name>A0ABD0YDS6_9HEMI</name>
<comment type="caution">
    <text evidence="7">The sequence shown here is derived from an EMBL/GenBank/DDBJ whole genome shotgun (WGS) entry which is preliminary data.</text>
</comment>
<feature type="region of interest" description="Disordered" evidence="6">
    <location>
        <begin position="225"/>
        <end position="268"/>
    </location>
</feature>
<organism evidence="7 8">
    <name type="scientific">Ranatra chinensis</name>
    <dbReference type="NCBI Taxonomy" id="642074"/>
    <lineage>
        <taxon>Eukaryota</taxon>
        <taxon>Metazoa</taxon>
        <taxon>Ecdysozoa</taxon>
        <taxon>Arthropoda</taxon>
        <taxon>Hexapoda</taxon>
        <taxon>Insecta</taxon>
        <taxon>Pterygota</taxon>
        <taxon>Neoptera</taxon>
        <taxon>Paraneoptera</taxon>
        <taxon>Hemiptera</taxon>
        <taxon>Heteroptera</taxon>
        <taxon>Panheteroptera</taxon>
        <taxon>Nepomorpha</taxon>
        <taxon>Nepidae</taxon>
        <taxon>Ranatrinae</taxon>
        <taxon>Ranatra</taxon>
    </lineage>
</organism>
<evidence type="ECO:0000313" key="8">
    <source>
        <dbReference type="Proteomes" id="UP001558652"/>
    </source>
</evidence>
<gene>
    <name evidence="7" type="ORF">AAG570_013934</name>
</gene>